<organism evidence="1">
    <name type="scientific">Anguilla anguilla</name>
    <name type="common">European freshwater eel</name>
    <name type="synonym">Muraena anguilla</name>
    <dbReference type="NCBI Taxonomy" id="7936"/>
    <lineage>
        <taxon>Eukaryota</taxon>
        <taxon>Metazoa</taxon>
        <taxon>Chordata</taxon>
        <taxon>Craniata</taxon>
        <taxon>Vertebrata</taxon>
        <taxon>Euteleostomi</taxon>
        <taxon>Actinopterygii</taxon>
        <taxon>Neopterygii</taxon>
        <taxon>Teleostei</taxon>
        <taxon>Anguilliformes</taxon>
        <taxon>Anguillidae</taxon>
        <taxon>Anguilla</taxon>
    </lineage>
</organism>
<dbReference type="EMBL" id="GBXM01012176">
    <property type="protein sequence ID" value="JAH96401.1"/>
    <property type="molecule type" value="Transcribed_RNA"/>
</dbReference>
<accession>A0A0E9X1T4</accession>
<sequence length="67" mass="7625">MYHSIEFNIALEQIALSSHKNAVRPEKHLYITGCDCANRQPIRKGFTEVRMCPLEVAPDQNVNAIEI</sequence>
<dbReference type="AlphaFoldDB" id="A0A0E9X1T4"/>
<proteinExistence type="predicted"/>
<reference evidence="1" key="2">
    <citation type="journal article" date="2015" name="Fish Shellfish Immunol.">
        <title>Early steps in the European eel (Anguilla anguilla)-Vibrio vulnificus interaction in the gills: Role of the RtxA13 toxin.</title>
        <authorList>
            <person name="Callol A."/>
            <person name="Pajuelo D."/>
            <person name="Ebbesson L."/>
            <person name="Teles M."/>
            <person name="MacKenzie S."/>
            <person name="Amaro C."/>
        </authorList>
    </citation>
    <scope>NUCLEOTIDE SEQUENCE</scope>
</reference>
<name>A0A0E9X1T4_ANGAN</name>
<protein>
    <submittedName>
        <fullName evidence="1">Uncharacterized protein</fullName>
    </submittedName>
</protein>
<evidence type="ECO:0000313" key="1">
    <source>
        <dbReference type="EMBL" id="JAH96401.1"/>
    </source>
</evidence>
<reference evidence="1" key="1">
    <citation type="submission" date="2014-11" db="EMBL/GenBank/DDBJ databases">
        <authorList>
            <person name="Amaro Gonzalez C."/>
        </authorList>
    </citation>
    <scope>NUCLEOTIDE SEQUENCE</scope>
</reference>